<feature type="compositionally biased region" description="Low complexity" evidence="7">
    <location>
        <begin position="86"/>
        <end position="114"/>
    </location>
</feature>
<dbReference type="EMBL" id="JAODUP010000258">
    <property type="protein sequence ID" value="KAK2154750.1"/>
    <property type="molecule type" value="Genomic_DNA"/>
</dbReference>
<evidence type="ECO:0000256" key="1">
    <source>
        <dbReference type="ARBA" id="ARBA00004123"/>
    </source>
</evidence>
<proteinExistence type="predicted"/>
<evidence type="ECO:0000313" key="9">
    <source>
        <dbReference type="EMBL" id="KAK2154750.1"/>
    </source>
</evidence>
<dbReference type="AlphaFoldDB" id="A0AAD9N2W7"/>
<keyword evidence="4" id="KW-0863">Zinc-finger</keyword>
<feature type="compositionally biased region" description="Low complexity" evidence="7">
    <location>
        <begin position="10"/>
        <end position="19"/>
    </location>
</feature>
<comment type="caution">
    <text evidence="9">The sequence shown here is derived from an EMBL/GenBank/DDBJ whole genome shotgun (WGS) entry which is preliminary data.</text>
</comment>
<evidence type="ECO:0000256" key="2">
    <source>
        <dbReference type="ARBA" id="ARBA00022723"/>
    </source>
</evidence>
<accession>A0AAD9N2W7</accession>
<feature type="region of interest" description="Disordered" evidence="7">
    <location>
        <begin position="535"/>
        <end position="560"/>
    </location>
</feature>
<keyword evidence="2" id="KW-0479">Metal-binding</keyword>
<gene>
    <name evidence="9" type="ORF">LSH36_258g01005</name>
</gene>
<evidence type="ECO:0000313" key="10">
    <source>
        <dbReference type="Proteomes" id="UP001208570"/>
    </source>
</evidence>
<dbReference type="Pfam" id="PF12874">
    <property type="entry name" value="zf-met"/>
    <property type="match status" value="4"/>
</dbReference>
<name>A0AAD9N2W7_9ANNE</name>
<feature type="domain" description="C2H2-type" evidence="8">
    <location>
        <begin position="605"/>
        <end position="627"/>
    </location>
</feature>
<feature type="compositionally biased region" description="Basic residues" evidence="7">
    <location>
        <begin position="172"/>
        <end position="182"/>
    </location>
</feature>
<sequence>MEDSNSECKSLSQSQSQNQDGGSIKCDHGSSPNDKDLVLDSSDGVGFTASNCDKITNSVGGMPRSPPNGLMVSSYQFTPTSKLDGSIIPSSCPGNNSSSNSSSNCCSSSGGSSSDHTNSTCNKSFKVSNGAVCNSVITECVNSVNEQSTSSSSSTTATVSSPASSKPSSSLKRPHSPARKFSVHSSGSRPVTVSVTPQKKQRSAYTPARALAASVEVRASMISTPHLALTPNSIPGFAALQPPVHHLPTESASPTNSQVALLRPVLPTHGATSLQSQMPSYGTQYSSVRSYPGALAASPVASYPIQYQPISPSDVTNLQTLRQNLQSSLLSPYYPTTLTTPQIQQPMLTQTATEPLAMTPDLMAANPEVLTSDLTSYLQSSKDMLGQQVSINYANGASTNTGLPPGYQYQALSMQTISPVPKTGVYHPSSSSPFTSTPSPPYLSFSGPKNISAIPTIPVASAMNPTPMMTASSCGQHQMAFGQGRINDSSKLDPVSQAVYDNVLGKLPLKRKKEIPCTMCGLVFNSDAQASAHFAGSKHLKRQKSDDGEQGEESQTGCYQAAGRRISGEIDRICPVLKRISVDTNETRTNSEDGDDKKEIVRIPCDVCGLVFSNEEQAEVHFRGMKHNKRLKLEQTKKEGLPSGVAVKDWGTPFSCILCKTTLNSAEQLEQHLQGKQHRLKQSQQSGFTGSSIAVNNVANTWTEVAGREAGWFYCQTCDISVRTGMCLQRHVQSQKHKDNVAEKHQL</sequence>
<dbReference type="PANTHER" id="PTHR23067:SF14">
    <property type="entry name" value="C2H2-TYPE DOMAIN-CONTAINING PROTEIN"/>
    <property type="match status" value="1"/>
</dbReference>
<feature type="domain" description="C2H2-type" evidence="8">
    <location>
        <begin position="656"/>
        <end position="678"/>
    </location>
</feature>
<feature type="region of interest" description="Disordered" evidence="7">
    <location>
        <begin position="144"/>
        <end position="206"/>
    </location>
</feature>
<organism evidence="9 10">
    <name type="scientific">Paralvinella palmiformis</name>
    <dbReference type="NCBI Taxonomy" id="53620"/>
    <lineage>
        <taxon>Eukaryota</taxon>
        <taxon>Metazoa</taxon>
        <taxon>Spiralia</taxon>
        <taxon>Lophotrochozoa</taxon>
        <taxon>Annelida</taxon>
        <taxon>Polychaeta</taxon>
        <taxon>Sedentaria</taxon>
        <taxon>Canalipalpata</taxon>
        <taxon>Terebellida</taxon>
        <taxon>Terebelliformia</taxon>
        <taxon>Alvinellidae</taxon>
        <taxon>Paralvinella</taxon>
    </lineage>
</organism>
<evidence type="ECO:0000256" key="4">
    <source>
        <dbReference type="ARBA" id="ARBA00022771"/>
    </source>
</evidence>
<evidence type="ECO:0000256" key="6">
    <source>
        <dbReference type="ARBA" id="ARBA00023242"/>
    </source>
</evidence>
<dbReference type="InterPro" id="IPR036236">
    <property type="entry name" value="Znf_C2H2_sf"/>
</dbReference>
<feature type="region of interest" description="Disordered" evidence="7">
    <location>
        <begin position="1"/>
        <end position="42"/>
    </location>
</feature>
<keyword evidence="6" id="KW-0539">Nucleus</keyword>
<dbReference type="GO" id="GO:0003676">
    <property type="term" value="F:nucleic acid binding"/>
    <property type="evidence" value="ECO:0007669"/>
    <property type="project" value="InterPro"/>
</dbReference>
<feature type="compositionally biased region" description="Basic and acidic residues" evidence="7">
    <location>
        <begin position="25"/>
        <end position="38"/>
    </location>
</feature>
<keyword evidence="10" id="KW-1185">Reference proteome</keyword>
<reference evidence="9" key="1">
    <citation type="journal article" date="2023" name="Mol. Biol. Evol.">
        <title>Third-Generation Sequencing Reveals the Adaptive Role of the Epigenome in Three Deep-Sea Polychaetes.</title>
        <authorList>
            <person name="Perez M."/>
            <person name="Aroh O."/>
            <person name="Sun Y."/>
            <person name="Lan Y."/>
            <person name="Juniper S.K."/>
            <person name="Young C.R."/>
            <person name="Angers B."/>
            <person name="Qian P.Y."/>
        </authorList>
    </citation>
    <scope>NUCLEOTIDE SEQUENCE</scope>
    <source>
        <strain evidence="9">P08H-3</strain>
    </source>
</reference>
<dbReference type="SMART" id="SM00355">
    <property type="entry name" value="ZnF_C2H2"/>
    <property type="match status" value="4"/>
</dbReference>
<evidence type="ECO:0000256" key="5">
    <source>
        <dbReference type="ARBA" id="ARBA00022833"/>
    </source>
</evidence>
<feature type="compositionally biased region" description="Polar residues" evidence="7">
    <location>
        <begin position="71"/>
        <end position="83"/>
    </location>
</feature>
<dbReference type="Gene3D" id="3.30.160.60">
    <property type="entry name" value="Classic Zinc Finger"/>
    <property type="match status" value="4"/>
</dbReference>
<feature type="domain" description="C2H2-type" evidence="8">
    <location>
        <begin position="517"/>
        <end position="539"/>
    </location>
</feature>
<feature type="compositionally biased region" description="Low complexity" evidence="7">
    <location>
        <begin position="148"/>
        <end position="170"/>
    </location>
</feature>
<evidence type="ECO:0000259" key="8">
    <source>
        <dbReference type="PROSITE" id="PS00028"/>
    </source>
</evidence>
<feature type="region of interest" description="Disordered" evidence="7">
    <location>
        <begin position="54"/>
        <end position="119"/>
    </location>
</feature>
<feature type="domain" description="C2H2-type" evidence="8">
    <location>
        <begin position="715"/>
        <end position="737"/>
    </location>
</feature>
<protein>
    <recommendedName>
        <fullName evidence="8">C2H2-type domain-containing protein</fullName>
    </recommendedName>
</protein>
<keyword evidence="5" id="KW-0862">Zinc</keyword>
<dbReference type="GO" id="GO:0008270">
    <property type="term" value="F:zinc ion binding"/>
    <property type="evidence" value="ECO:0007669"/>
    <property type="project" value="UniProtKB-KW"/>
</dbReference>
<dbReference type="InterPro" id="IPR003604">
    <property type="entry name" value="Matrin/U1-like-C_Znf_C2H2"/>
</dbReference>
<evidence type="ECO:0000256" key="7">
    <source>
        <dbReference type="SAM" id="MobiDB-lite"/>
    </source>
</evidence>
<dbReference type="Proteomes" id="UP001208570">
    <property type="component" value="Unassembled WGS sequence"/>
</dbReference>
<dbReference type="SMART" id="SM00451">
    <property type="entry name" value="ZnF_U1"/>
    <property type="match status" value="4"/>
</dbReference>
<dbReference type="SUPFAM" id="SSF57667">
    <property type="entry name" value="beta-beta-alpha zinc fingers"/>
    <property type="match status" value="4"/>
</dbReference>
<dbReference type="PANTHER" id="PTHR23067">
    <property type="entry name" value="DOUBLE-STRANDED RNA-BINDING ZINC FINGER PROTEIN"/>
    <property type="match status" value="1"/>
</dbReference>
<dbReference type="PROSITE" id="PS00028">
    <property type="entry name" value="ZINC_FINGER_C2H2_1"/>
    <property type="match status" value="4"/>
</dbReference>
<dbReference type="InterPro" id="IPR013087">
    <property type="entry name" value="Znf_C2H2_type"/>
</dbReference>
<feature type="compositionally biased region" description="Polar residues" evidence="7">
    <location>
        <begin position="183"/>
        <end position="198"/>
    </location>
</feature>
<evidence type="ECO:0000256" key="3">
    <source>
        <dbReference type="ARBA" id="ARBA00022737"/>
    </source>
</evidence>
<dbReference type="InterPro" id="IPR051845">
    <property type="entry name" value="Znf385"/>
</dbReference>
<keyword evidence="3" id="KW-0677">Repeat</keyword>
<comment type="subcellular location">
    <subcellularLocation>
        <location evidence="1">Nucleus</location>
    </subcellularLocation>
</comment>
<dbReference type="GO" id="GO:0005634">
    <property type="term" value="C:nucleus"/>
    <property type="evidence" value="ECO:0007669"/>
    <property type="project" value="UniProtKB-SubCell"/>
</dbReference>